<keyword evidence="3" id="KW-1185">Reference proteome</keyword>
<dbReference type="PANTHER" id="PTHR12126">
    <property type="entry name" value="NADH-UBIQUINONE OXIDOREDUCTASE 39 KDA SUBUNIT-RELATED"/>
    <property type="match status" value="1"/>
</dbReference>
<dbReference type="RefSeq" id="WP_014288070.1">
    <property type="nucleotide sequence ID" value="NC_016645.1"/>
</dbReference>
<dbReference type="GO" id="GO:0044877">
    <property type="term" value="F:protein-containing complex binding"/>
    <property type="evidence" value="ECO:0007669"/>
    <property type="project" value="TreeGrafter"/>
</dbReference>
<dbReference type="SUPFAM" id="SSF51735">
    <property type="entry name" value="NAD(P)-binding Rossmann-fold domains"/>
    <property type="match status" value="1"/>
</dbReference>
<proteinExistence type="predicted"/>
<dbReference type="PANTHER" id="PTHR12126:SF11">
    <property type="entry name" value="NADH DEHYDROGENASE [UBIQUINONE] 1 ALPHA SUBCOMPLEX SUBUNIT 9, MITOCHONDRIAL"/>
    <property type="match status" value="1"/>
</dbReference>
<dbReference type="AlphaFoldDB" id="G7VAK3"/>
<protein>
    <submittedName>
        <fullName evidence="2">NAD-dependent epimerase/dehydratase</fullName>
    </submittedName>
</protein>
<dbReference type="KEGG" id="pyr:P186_0796"/>
<dbReference type="EMBL" id="CP003098">
    <property type="protein sequence ID" value="AET32242.1"/>
    <property type="molecule type" value="Genomic_DNA"/>
</dbReference>
<dbReference type="OrthoDB" id="213145at2157"/>
<dbReference type="BioCyc" id="PSP1104324:GJSN-781-MONOMER"/>
<evidence type="ECO:0000313" key="2">
    <source>
        <dbReference type="EMBL" id="AET32242.1"/>
    </source>
</evidence>
<feature type="domain" description="NAD-dependent epimerase/dehydratase" evidence="1">
    <location>
        <begin position="4"/>
        <end position="173"/>
    </location>
</feature>
<evidence type="ECO:0000313" key="3">
    <source>
        <dbReference type="Proteomes" id="UP000005867"/>
    </source>
</evidence>
<sequence>MRYLLYGGLGFIGANVVEALAGEEVYVAHRPGSPRRKPALAGFVSRHAELIEYTDPAKPLESAKPDVVINLVGEYFGSPEVVWEANAEFPKRLCDAARRAGWRGKLVHISAATVRGPVGNPIREEERHMEGIKPVSHFDASKAEGERVVANCFEDWVIIRPVLVYGRFNDHPEWVTLTGIVRRGVAPMVNLAVSAISARELAKVVKLSTTLSREYFFATECAPRRLSDFVLAMEKALGKRALHIPVPSFVMRIAAPRDLKKHLPFLGRSFSCEKMTHLLKYRPSPDFEREVAEMVSYITATVK</sequence>
<reference evidence="2 3" key="1">
    <citation type="journal article" date="2012" name="J. Bacteriol.">
        <title>Complete genome sequence of strain 1860, a crenarchaeon of the genus pyrobaculum able to grow with various electron acceptors.</title>
        <authorList>
            <person name="Mardanov A.V."/>
            <person name="Gumerov V.M."/>
            <person name="Slobodkina G.B."/>
            <person name="Beletsky A.V."/>
            <person name="Bonch-Osmolovskaya E.A."/>
            <person name="Ravin N.V."/>
            <person name="Skryabin K.G."/>
        </authorList>
    </citation>
    <scope>NUCLEOTIDE SEQUENCE [LARGE SCALE GENOMIC DNA]</scope>
    <source>
        <strain evidence="2 3">1860</strain>
    </source>
</reference>
<name>G7VAK3_9CREN</name>
<dbReference type="InterPro" id="IPR051207">
    <property type="entry name" value="ComplexI_NDUFA9_subunit"/>
</dbReference>
<dbReference type="Gene3D" id="3.40.50.720">
    <property type="entry name" value="NAD(P)-binding Rossmann-like Domain"/>
    <property type="match status" value="1"/>
</dbReference>
<dbReference type="STRING" id="1104324.P186_0796"/>
<organism evidence="2 3">
    <name type="scientific">Pyrobaculum ferrireducens</name>
    <dbReference type="NCBI Taxonomy" id="1104324"/>
    <lineage>
        <taxon>Archaea</taxon>
        <taxon>Thermoproteota</taxon>
        <taxon>Thermoprotei</taxon>
        <taxon>Thermoproteales</taxon>
        <taxon>Thermoproteaceae</taxon>
        <taxon>Pyrobaculum</taxon>
    </lineage>
</organism>
<evidence type="ECO:0000259" key="1">
    <source>
        <dbReference type="Pfam" id="PF01370"/>
    </source>
</evidence>
<accession>G7VAK3</accession>
<dbReference type="HOGENOM" id="CLU_870449_0_0_2"/>
<dbReference type="Pfam" id="PF01370">
    <property type="entry name" value="Epimerase"/>
    <property type="match status" value="1"/>
</dbReference>
<dbReference type="InterPro" id="IPR001509">
    <property type="entry name" value="Epimerase_deHydtase"/>
</dbReference>
<dbReference type="eggNOG" id="arCOG03016">
    <property type="taxonomic scope" value="Archaea"/>
</dbReference>
<dbReference type="GeneID" id="11595059"/>
<dbReference type="Proteomes" id="UP000005867">
    <property type="component" value="Chromosome"/>
</dbReference>
<dbReference type="InterPro" id="IPR036291">
    <property type="entry name" value="NAD(P)-bd_dom_sf"/>
</dbReference>
<gene>
    <name evidence="2" type="ORF">P186_0796</name>
</gene>